<dbReference type="GO" id="GO:0005829">
    <property type="term" value="C:cytosol"/>
    <property type="evidence" value="ECO:0007669"/>
    <property type="project" value="TreeGrafter"/>
</dbReference>
<evidence type="ECO:0000313" key="3">
    <source>
        <dbReference type="EMBL" id="RVU14602.1"/>
    </source>
</evidence>
<feature type="region of interest" description="Disordered" evidence="1">
    <location>
        <begin position="1"/>
        <end position="27"/>
    </location>
</feature>
<dbReference type="Gene3D" id="3.40.50.300">
    <property type="entry name" value="P-loop containing nucleotide triphosphate hydrolases"/>
    <property type="match status" value="1"/>
</dbReference>
<dbReference type="PANTHER" id="PTHR30153:SF2">
    <property type="entry name" value="REPLICATIVE DNA HELICASE"/>
    <property type="match status" value="1"/>
</dbReference>
<dbReference type="AlphaFoldDB" id="A0A437NX88"/>
<organism evidence="3 4">
    <name type="scientific">Streptomyces antnestii</name>
    <dbReference type="NCBI Taxonomy" id="2494256"/>
    <lineage>
        <taxon>Bacteria</taxon>
        <taxon>Bacillati</taxon>
        <taxon>Actinomycetota</taxon>
        <taxon>Actinomycetes</taxon>
        <taxon>Kitasatosporales</taxon>
        <taxon>Streptomycetaceae</taxon>
        <taxon>Streptomyces</taxon>
    </lineage>
</organism>
<protein>
    <recommendedName>
        <fullName evidence="2">SF4 helicase domain-containing protein</fullName>
    </recommendedName>
</protein>
<dbReference type="OrthoDB" id="4172868at2"/>
<sequence>MRWPSLRRPGEPHTVPWPRWGNEPQVPAHQREPLTCHALPRAAACAGPRACHAGNGTLVVRNHARKADARRARTEGAAYRSAVERSRGKPRVATGLPGLDTLLRGGLRPGRVTVLAARTAMGKSMLALSIARHCAVAAGRPALIASLEMSRFELWVRLMAAESGLSSDRILRGLPEHERERVRGAAEDLDRRRAPLDLGGDGSIPAVSDIAAECERASRRYGRLDLVVVDYLGLIDRSGPGLSPHSHDRAVEVAAIVEALQKLARRFNAAVLLVEQLTRDVAERPDHRPRLGDMEHAEQLLPRAEAVIMLHRDEYYIERQSRRRYEQSPDPSVYPGHLFPRQGLPEPMVQRAELHVSLHRHGPTGITPVAVDLSRCCFSLLPDSEGRP</sequence>
<evidence type="ECO:0000256" key="1">
    <source>
        <dbReference type="SAM" id="MobiDB-lite"/>
    </source>
</evidence>
<feature type="domain" description="SF4 helicase" evidence="2">
    <location>
        <begin position="85"/>
        <end position="385"/>
    </location>
</feature>
<dbReference type="GO" id="GO:0006260">
    <property type="term" value="P:DNA replication"/>
    <property type="evidence" value="ECO:0007669"/>
    <property type="project" value="InterPro"/>
</dbReference>
<name>A0A437NX88_9ACTN</name>
<evidence type="ECO:0000313" key="4">
    <source>
        <dbReference type="Proteomes" id="UP000283128"/>
    </source>
</evidence>
<dbReference type="EMBL" id="RZYA01000042">
    <property type="protein sequence ID" value="RVU14602.1"/>
    <property type="molecule type" value="Genomic_DNA"/>
</dbReference>
<dbReference type="GO" id="GO:0005524">
    <property type="term" value="F:ATP binding"/>
    <property type="evidence" value="ECO:0007669"/>
    <property type="project" value="InterPro"/>
</dbReference>
<dbReference type="InterPro" id="IPR007694">
    <property type="entry name" value="DNA_helicase_DnaB-like_C"/>
</dbReference>
<dbReference type="Pfam" id="PF03796">
    <property type="entry name" value="DnaB_C"/>
    <property type="match status" value="1"/>
</dbReference>
<comment type="caution">
    <text evidence="3">The sequence shown here is derived from an EMBL/GenBank/DDBJ whole genome shotgun (WGS) entry which is preliminary data.</text>
</comment>
<gene>
    <name evidence="3" type="ORF">EOT10_40635</name>
</gene>
<dbReference type="Proteomes" id="UP000283128">
    <property type="component" value="Unassembled WGS sequence"/>
</dbReference>
<keyword evidence="4" id="KW-1185">Reference proteome</keyword>
<dbReference type="PROSITE" id="PS51199">
    <property type="entry name" value="SF4_HELICASE"/>
    <property type="match status" value="1"/>
</dbReference>
<dbReference type="PANTHER" id="PTHR30153">
    <property type="entry name" value="REPLICATIVE DNA HELICASE DNAB"/>
    <property type="match status" value="1"/>
</dbReference>
<dbReference type="GO" id="GO:0003678">
    <property type="term" value="F:DNA helicase activity"/>
    <property type="evidence" value="ECO:0007669"/>
    <property type="project" value="InterPro"/>
</dbReference>
<dbReference type="InterPro" id="IPR027417">
    <property type="entry name" value="P-loop_NTPase"/>
</dbReference>
<reference evidence="3 4" key="1">
    <citation type="submission" date="2019-01" db="EMBL/GenBank/DDBJ databases">
        <title>Genome sequences of Streptomyces and Rhizobium isolates collected from root and soil.</title>
        <authorList>
            <person name="Chhettri S."/>
            <person name="Sevigny J.L."/>
            <person name="Sen A."/>
            <person name="Ennis N."/>
            <person name="Tisa L."/>
        </authorList>
    </citation>
    <scope>NUCLEOTIDE SEQUENCE [LARGE SCALE GENOMIC DNA]</scope>
    <source>
        <strain evidence="3 4">San01</strain>
    </source>
</reference>
<proteinExistence type="predicted"/>
<feature type="region of interest" description="Disordered" evidence="1">
    <location>
        <begin position="321"/>
        <end position="341"/>
    </location>
</feature>
<evidence type="ECO:0000259" key="2">
    <source>
        <dbReference type="PROSITE" id="PS51199"/>
    </source>
</evidence>
<accession>A0A437NX88</accession>
<dbReference type="SUPFAM" id="SSF52540">
    <property type="entry name" value="P-loop containing nucleoside triphosphate hydrolases"/>
    <property type="match status" value="1"/>
</dbReference>